<organism evidence="1 2">
    <name type="scientific">Araneus ventricosus</name>
    <name type="common">Orbweaver spider</name>
    <name type="synonym">Epeira ventricosa</name>
    <dbReference type="NCBI Taxonomy" id="182803"/>
    <lineage>
        <taxon>Eukaryota</taxon>
        <taxon>Metazoa</taxon>
        <taxon>Ecdysozoa</taxon>
        <taxon>Arthropoda</taxon>
        <taxon>Chelicerata</taxon>
        <taxon>Arachnida</taxon>
        <taxon>Araneae</taxon>
        <taxon>Araneomorphae</taxon>
        <taxon>Entelegynae</taxon>
        <taxon>Araneoidea</taxon>
        <taxon>Araneidae</taxon>
        <taxon>Araneus</taxon>
    </lineage>
</organism>
<reference evidence="1 2" key="1">
    <citation type="journal article" date="2019" name="Sci. Rep.">
        <title>Orb-weaving spider Araneus ventricosus genome elucidates the spidroin gene catalogue.</title>
        <authorList>
            <person name="Kono N."/>
            <person name="Nakamura H."/>
            <person name="Ohtoshi R."/>
            <person name="Moran D.A.P."/>
            <person name="Shinohara A."/>
            <person name="Yoshida Y."/>
            <person name="Fujiwara M."/>
            <person name="Mori M."/>
            <person name="Tomita M."/>
            <person name="Arakawa K."/>
        </authorList>
    </citation>
    <scope>NUCLEOTIDE SEQUENCE [LARGE SCALE GENOMIC DNA]</scope>
</reference>
<dbReference type="Proteomes" id="UP000499080">
    <property type="component" value="Unassembled WGS sequence"/>
</dbReference>
<name>A0A4Y2BAS2_ARAVE</name>
<sequence length="86" mass="9388">MKIQLLLDCTISHRILASTKRSGTLCSKKTVQWPSGECPVLGTSFGKYELYPSGCAHNQRYLKTGRHMGALAMTCSCCMTPGGYPD</sequence>
<dbReference type="AlphaFoldDB" id="A0A4Y2BAS2"/>
<dbReference type="EMBL" id="BGPR01000059">
    <property type="protein sequence ID" value="GBL88425.1"/>
    <property type="molecule type" value="Genomic_DNA"/>
</dbReference>
<evidence type="ECO:0000313" key="2">
    <source>
        <dbReference type="Proteomes" id="UP000499080"/>
    </source>
</evidence>
<comment type="caution">
    <text evidence="1">The sequence shown here is derived from an EMBL/GenBank/DDBJ whole genome shotgun (WGS) entry which is preliminary data.</text>
</comment>
<keyword evidence="2" id="KW-1185">Reference proteome</keyword>
<evidence type="ECO:0000313" key="1">
    <source>
        <dbReference type="EMBL" id="GBL88425.1"/>
    </source>
</evidence>
<protein>
    <submittedName>
        <fullName evidence="1">Uncharacterized protein</fullName>
    </submittedName>
</protein>
<proteinExistence type="predicted"/>
<accession>A0A4Y2BAS2</accession>
<gene>
    <name evidence="1" type="ORF">AVEN_103066_1</name>
</gene>